<dbReference type="PROSITE" id="PS50060">
    <property type="entry name" value="MAM_2"/>
    <property type="match status" value="1"/>
</dbReference>
<comment type="caution">
    <text evidence="10">The sequence shown here is derived from an EMBL/GenBank/DDBJ whole genome shotgun (WGS) entry which is preliminary data.</text>
</comment>
<dbReference type="Pfam" id="PF13385">
    <property type="entry name" value="Laminin_G_3"/>
    <property type="match status" value="1"/>
</dbReference>
<dbReference type="Pfam" id="PF22544">
    <property type="entry name" value="HYDIN_VesB_CFA65-like_Ig"/>
    <property type="match status" value="1"/>
</dbReference>
<keyword evidence="6" id="KW-1015">Disulfide bond</keyword>
<protein>
    <submittedName>
        <fullName evidence="10">Choice-of-anchor D domain-containing protein</fullName>
    </submittedName>
</protein>
<feature type="signal peptide" evidence="8">
    <location>
        <begin position="1"/>
        <end position="25"/>
    </location>
</feature>
<comment type="subcellular location">
    <subcellularLocation>
        <location evidence="1">Cell projection</location>
        <location evidence="1">Cilium</location>
    </subcellularLocation>
    <subcellularLocation>
        <location evidence="2">Cytoplasm</location>
    </subcellularLocation>
</comment>
<dbReference type="InterPro" id="IPR006558">
    <property type="entry name" value="LamG-like"/>
</dbReference>
<dbReference type="SMART" id="SM00137">
    <property type="entry name" value="MAM"/>
    <property type="match status" value="1"/>
</dbReference>
<evidence type="ECO:0000256" key="5">
    <source>
        <dbReference type="ARBA" id="ARBA00023069"/>
    </source>
</evidence>
<reference evidence="10 11" key="1">
    <citation type="submission" date="2022-01" db="EMBL/GenBank/DDBJ databases">
        <title>Draft genome sequence of Sabulilitoribacter multivorans KCTC 32326.</title>
        <authorList>
            <person name="Oh J.-S."/>
        </authorList>
    </citation>
    <scope>NUCLEOTIDE SEQUENCE [LARGE SCALE GENOMIC DNA]</scope>
    <source>
        <strain evidence="10 11">M-M16</strain>
    </source>
</reference>
<dbReference type="NCBIfam" id="NF012200">
    <property type="entry name" value="choice_anch_D"/>
    <property type="match status" value="2"/>
</dbReference>
<evidence type="ECO:0000256" key="4">
    <source>
        <dbReference type="ARBA" id="ARBA00022729"/>
    </source>
</evidence>
<evidence type="ECO:0000256" key="3">
    <source>
        <dbReference type="ARBA" id="ARBA00022490"/>
    </source>
</evidence>
<dbReference type="RefSeq" id="WP_237232362.1">
    <property type="nucleotide sequence ID" value="NZ_JAKKDV010000007.1"/>
</dbReference>
<dbReference type="EMBL" id="JAKKDV010000007">
    <property type="protein sequence ID" value="MCF7561628.1"/>
    <property type="molecule type" value="Genomic_DNA"/>
</dbReference>
<dbReference type="Gene3D" id="2.60.40.10">
    <property type="entry name" value="Immunoglobulins"/>
    <property type="match status" value="2"/>
</dbReference>
<sequence length="1992" mass="214711">MKKITFLIRASILIVGVLLSFNGNSQTCGTTISTFPYSQNFETGVGGWTQDTGDNFNWTRDSGGTPSTGTGPTSGNGDTWYMYIEASNPNFPTLTANLESPCFNLTSVSTAQFTFNYHMFGADVGTLNVDLSTDNGSTYPTNLWTLSGSQQATQASPYITVNLNLTPYVGQTIKLRFSGTSGSSGSGWSSDIAIDNVSMTATSGPEINIRGNATDIVSGDTTPSVSDDTDFGDVDVAIGTNPNTFTIQNTGTGTLNLTGAPRVVIGGAHPGDFTVTATPAASVAASGSTTFTITFDPSAIGLRTATVSIANDDSNENPYTFSIQGNGTSSAQEINVTGLGNTIVSGDVTPTSTDNTDFGNVITASGTAANTFVIENLGTLLNLSLTGSSPYVAISGTNAADFTVTTIPSNTIGASSSTTFVITFDPSADGLRTATLTIANNDADESSYTFSIQGTGYTPPPCGVTVLNTADFETGLDGWTDGGADAQRINNATRSYSNSYSLEIRNQDGAGNNSSVLSPLFDLGTYDKVDIKFFFSAYHYDDNEEFYIEYSSNSGSTWTTVSTYHCGNTSSGSKSGDFLFSDTSSIFYAKTSTLLDADFSFPAGATSQFRIRSNADSTSDLIYIDLVTITGTQYCTPVTGPGGITTNLDLWLKADKVDGSNVVADGTAISQWFDTGKGNHAEATITAQAPAYRNNTTDNFNFNPVIEFDNDNNTAPGDMTYLLTDRDVLKGTSGFNSNDMFVVIIPDITVTTGMIPMDTFTGDDTDPTTTSFTEDVTGFGYGGYTARLSGEYLAYCIGGTTGSGPYPGYGSADTSAGTNFNQIGILNLRHNATDTGEEIHLNSIRIDDLENDAPDFSSVNDKRYFIGRSQYWGGSFNGRIAEIITYSATNNDANDTAARNRIQSYLGIKYGITLAPDSNGTTKDYVNSDGTVIWDQSANVGYNHDIAGIGRDDISELNQKQSSSVNDATDGSGPIEGILTIGLSDIYDTNSDNVSSNPTAFNDKEFLVWGNNGADLNLAAATINVDMSAGIGGLSTPVSFIGMQRVWKVVETGGDVPSCKVRIPQSAIRNITPPGSYLMFISDTGVFDPTADYRVLTPDGSGNLETDYNFNATKYITFGYAPQVIAERSVYFDGVVDYIDVEDNLDLNTTEFTLSAWIKRDLTTVNASILSKRDFANTEGYDLRINVLGRLEFTLNGGAATITSSVAIPADEWHQVAVIYDNGTATLYIDGVADTSASSLPAPIATSQKFLIAAADGYDPNTTAYFAGNIDEVRVWDRALTVGQLRYIMNQEITNDITLALEYGDVIPTTITNNEISAVPWSDLAGYYPMSVYTYTNTNDLSGNNNQGALRNLDTVDFQTAPLPYQTQAAGSWDADATWLNNTVQYLPNSLSIIDGTTPIDWNIVEIDHDVYLGNNPTDARTRDCSVEALIINSGDLQVNGDTATSTGIGLTVTHYLKIDGTLDLEGESQLVQTDLSDFDITSTGTLERDQQGYSNTYLYNYWCSPVSTTSNTSYTLPSVVTNVGFLTSAYNGTSSPVANADYWIWKYANRPGDNYSLWQHVRSTGSLLTGEGFTMKGPGTATSDQNYMFEGQPNNGDFSLPLAVNNDYLVGNPYPSALDADQFIRDNISTLDGGNNTDNVINGALYFWDHFAINSHYLADYQGGYAVYTLLGGTVAISTDSRINATYASGTKLPERYIAVGQGFFVSAIADSGLTGLTQPIVGGNILFRNSQRIFQREVVSGSNTGSVFMKNKGKSKNTGKITEEQDTREKIRLMFDSPDGYHRQLLAGVDENASNDFDLGYDALLIEDNREDMYWNLDASKLIIQAIDNFNLEQKLPFSMKISKEGLATVRIDNLENIDDNKNIYVHDKELNTYHNLRESDYSVLLSPGEYSNRFEVTFSNNALSTEDFNNVDIQVYYANEKESIIINNPKLINIKTVEMVNVLGQSVFKTGNIKKENYLEIKTKQINTGVYIINVTTDDITISKKVLVD</sequence>
<keyword evidence="3" id="KW-0963">Cytoplasm</keyword>
<evidence type="ECO:0000313" key="11">
    <source>
        <dbReference type="Proteomes" id="UP001200022"/>
    </source>
</evidence>
<dbReference type="Gene3D" id="2.60.120.200">
    <property type="match status" value="2"/>
</dbReference>
<dbReference type="InterPro" id="IPR013783">
    <property type="entry name" value="Ig-like_fold"/>
</dbReference>
<evidence type="ECO:0000259" key="9">
    <source>
        <dbReference type="PROSITE" id="PS50060"/>
    </source>
</evidence>
<dbReference type="Pfam" id="PF00629">
    <property type="entry name" value="MAM"/>
    <property type="match status" value="1"/>
</dbReference>
<dbReference type="Gene3D" id="2.60.120.260">
    <property type="entry name" value="Galactose-binding domain-like"/>
    <property type="match status" value="1"/>
</dbReference>
<dbReference type="InterPro" id="IPR058515">
    <property type="entry name" value="DUF8202"/>
</dbReference>
<evidence type="ECO:0000256" key="7">
    <source>
        <dbReference type="ARBA" id="ARBA00023273"/>
    </source>
</evidence>
<evidence type="ECO:0000256" key="2">
    <source>
        <dbReference type="ARBA" id="ARBA00004496"/>
    </source>
</evidence>
<dbReference type="NCBIfam" id="TIGR04183">
    <property type="entry name" value="Por_Secre_tail"/>
    <property type="match status" value="1"/>
</dbReference>
<dbReference type="Proteomes" id="UP001200022">
    <property type="component" value="Unassembled WGS sequence"/>
</dbReference>
<dbReference type="InterPro" id="IPR000998">
    <property type="entry name" value="MAM_dom"/>
</dbReference>
<dbReference type="CDD" id="cd06263">
    <property type="entry name" value="MAM"/>
    <property type="match status" value="1"/>
</dbReference>
<dbReference type="InterPro" id="IPR013320">
    <property type="entry name" value="ConA-like_dom_sf"/>
</dbReference>
<feature type="chain" id="PRO_5046584107" evidence="8">
    <location>
        <begin position="26"/>
        <end position="1992"/>
    </location>
</feature>
<dbReference type="SUPFAM" id="SSF49899">
    <property type="entry name" value="Concanavalin A-like lectins/glucanases"/>
    <property type="match status" value="2"/>
</dbReference>
<dbReference type="InterPro" id="IPR026444">
    <property type="entry name" value="Secre_tail"/>
</dbReference>
<keyword evidence="11" id="KW-1185">Reference proteome</keyword>
<dbReference type="InterPro" id="IPR051560">
    <property type="entry name" value="MAM_domain-containing"/>
</dbReference>
<keyword evidence="4 8" id="KW-0732">Signal</keyword>
<gene>
    <name evidence="10" type="ORF">L3X39_13355</name>
</gene>
<dbReference type="SMART" id="SM00560">
    <property type="entry name" value="LamGL"/>
    <property type="match status" value="1"/>
</dbReference>
<evidence type="ECO:0000313" key="10">
    <source>
        <dbReference type="EMBL" id="MCF7561628.1"/>
    </source>
</evidence>
<evidence type="ECO:0000256" key="8">
    <source>
        <dbReference type="SAM" id="SignalP"/>
    </source>
</evidence>
<dbReference type="PANTHER" id="PTHR23282:SF101">
    <property type="entry name" value="MAM DOMAIN-CONTAINING PROTEIN"/>
    <property type="match status" value="1"/>
</dbReference>
<dbReference type="PANTHER" id="PTHR23282">
    <property type="entry name" value="APICAL ENDOSOMAL GLYCOPROTEIN PRECURSOR"/>
    <property type="match status" value="1"/>
</dbReference>
<evidence type="ECO:0000256" key="1">
    <source>
        <dbReference type="ARBA" id="ARBA00004138"/>
    </source>
</evidence>
<keyword evidence="7" id="KW-0966">Cell projection</keyword>
<feature type="domain" description="MAM" evidence="9">
    <location>
        <begin position="37"/>
        <end position="206"/>
    </location>
</feature>
<dbReference type="Pfam" id="PF26628">
    <property type="entry name" value="DUF8202"/>
    <property type="match status" value="1"/>
</dbReference>
<name>A0ABS9IM01_9FLAO</name>
<proteinExistence type="predicted"/>
<organism evidence="10 11">
    <name type="scientific">Flaviramulus multivorans</name>
    <dbReference type="NCBI Taxonomy" id="1304750"/>
    <lineage>
        <taxon>Bacteria</taxon>
        <taxon>Pseudomonadati</taxon>
        <taxon>Bacteroidota</taxon>
        <taxon>Flavobacteriia</taxon>
        <taxon>Flavobacteriales</taxon>
        <taxon>Flavobacteriaceae</taxon>
        <taxon>Flaviramulus</taxon>
    </lineage>
</organism>
<accession>A0ABS9IM01</accession>
<keyword evidence="5" id="KW-0969">Cilium</keyword>
<evidence type="ECO:0000256" key="6">
    <source>
        <dbReference type="ARBA" id="ARBA00023157"/>
    </source>
</evidence>
<dbReference type="InterPro" id="IPR053879">
    <property type="entry name" value="HYDIN_VesB_CFA65-like_Ig"/>
</dbReference>